<dbReference type="KEGG" id="hprf:HLPR_19400"/>
<keyword evidence="2" id="KW-1185">Reference proteome</keyword>
<organism evidence="1 2">
    <name type="scientific">Helicovermis profundi</name>
    <dbReference type="NCBI Taxonomy" id="3065157"/>
    <lineage>
        <taxon>Bacteria</taxon>
        <taxon>Bacillati</taxon>
        <taxon>Bacillota</taxon>
        <taxon>Clostridia</taxon>
        <taxon>Helicovermis</taxon>
    </lineage>
</organism>
<evidence type="ECO:0008006" key="3">
    <source>
        <dbReference type="Google" id="ProtNLM"/>
    </source>
</evidence>
<dbReference type="Proteomes" id="UP001321786">
    <property type="component" value="Chromosome"/>
</dbReference>
<accession>A0AAU9ENA8</accession>
<sequence>MINLLIEKSKKICLFIMLVVFIISLSACTNKNETKKNIINLDNSKASESKTIFELLNLSDSIEFSNQAKGIDFLYNDQDLVNRFSNNDFYIRYGEYKDVDVNKRHDIYKDKILNWNEEEKNRIIKNIMTFEKYFSDNNINLPSKIYLFKTKDSLEYGKFFIRDNAIFLPESLINGYKENLNEAIVKSLFYMIVNKDEKKYEKLCNSIGFVKSSELIYPKEYVDNKFTNDNDYKIEYYIQGSYSESEFKFMPISYFNEKFDGDKSDIEKSIINKYIAVKIDGGVIKPLYVDDENNEMEGGKLLEINLNQIDKYYSVVSNNSSVSSGPKEILADDFSIMVLGKKKNNENTLNRILSIIKE</sequence>
<dbReference type="EMBL" id="AP028654">
    <property type="protein sequence ID" value="BEP29609.1"/>
    <property type="molecule type" value="Genomic_DNA"/>
</dbReference>
<name>A0AAU9ENA8_9FIRM</name>
<reference evidence="1 2" key="1">
    <citation type="submission" date="2023-08" db="EMBL/GenBank/DDBJ databases">
        <title>Helicovermis profunda gen. nov., sp. nov., a novel mesophilic, fermentative bacterium within the Bacillota from a deep-sea hydrothermal vent chimney.</title>
        <authorList>
            <person name="Miyazaki U."/>
            <person name="Mizutani D."/>
            <person name="Hashimoto Y."/>
            <person name="Tame A."/>
            <person name="Sawayama S."/>
            <person name="Miyazaki J."/>
            <person name="Takai K."/>
            <person name="Nakagawa S."/>
        </authorList>
    </citation>
    <scope>NUCLEOTIDE SEQUENCE [LARGE SCALE GENOMIC DNA]</scope>
    <source>
        <strain evidence="1 2">S502</strain>
    </source>
</reference>
<dbReference type="AlphaFoldDB" id="A0AAU9ENA8"/>
<evidence type="ECO:0000313" key="1">
    <source>
        <dbReference type="EMBL" id="BEP29609.1"/>
    </source>
</evidence>
<evidence type="ECO:0000313" key="2">
    <source>
        <dbReference type="Proteomes" id="UP001321786"/>
    </source>
</evidence>
<gene>
    <name evidence="1" type="ORF">HLPR_19400</name>
</gene>
<dbReference type="RefSeq" id="WP_338535235.1">
    <property type="nucleotide sequence ID" value="NZ_AP028654.1"/>
</dbReference>
<protein>
    <recommendedName>
        <fullName evidence="3">Lipoprotein</fullName>
    </recommendedName>
</protein>
<proteinExistence type="predicted"/>